<evidence type="ECO:0000313" key="1">
    <source>
        <dbReference type="EMBL" id="RDJ29324.1"/>
    </source>
</evidence>
<keyword evidence="2" id="KW-1185">Reference proteome</keyword>
<name>A0A370LBH6_9HYPH</name>
<dbReference type="EMBL" id="QQTP01000001">
    <property type="protein sequence ID" value="RDJ29324.1"/>
    <property type="molecule type" value="Genomic_DNA"/>
</dbReference>
<comment type="caution">
    <text evidence="1">The sequence shown here is derived from an EMBL/GenBank/DDBJ whole genome shotgun (WGS) entry which is preliminary data.</text>
</comment>
<gene>
    <name evidence="1" type="ORF">DWE98_01850</name>
</gene>
<evidence type="ECO:0000313" key="2">
    <source>
        <dbReference type="Proteomes" id="UP000255207"/>
    </source>
</evidence>
<organism evidence="1 2">
    <name type="scientific">Bosea caraganae</name>
    <dbReference type="NCBI Taxonomy" id="2763117"/>
    <lineage>
        <taxon>Bacteria</taxon>
        <taxon>Pseudomonadati</taxon>
        <taxon>Pseudomonadota</taxon>
        <taxon>Alphaproteobacteria</taxon>
        <taxon>Hyphomicrobiales</taxon>
        <taxon>Boseaceae</taxon>
        <taxon>Bosea</taxon>
    </lineage>
</organism>
<dbReference type="AlphaFoldDB" id="A0A370LBH6"/>
<reference evidence="2" key="1">
    <citation type="submission" date="2018-07" db="EMBL/GenBank/DDBJ databases">
        <authorList>
            <person name="Safronova V.I."/>
            <person name="Chirak E.R."/>
            <person name="Sazanova A.L."/>
        </authorList>
    </citation>
    <scope>NUCLEOTIDE SEQUENCE [LARGE SCALE GENOMIC DNA]</scope>
    <source>
        <strain evidence="2">RCAM04685</strain>
    </source>
</reference>
<accession>A0A370LBH6</accession>
<protein>
    <submittedName>
        <fullName evidence="1">Uncharacterized protein</fullName>
    </submittedName>
</protein>
<sequence>MREIVFGASFSLFVALSAFLIAAWPIPGRPVASYFPPGLSASQVAMAVGQAGGRLLEIGGNPSLVISLGSSAGYAAELYRSGAWFVVDASFARLCITGSWRASS</sequence>
<proteinExistence type="predicted"/>
<dbReference type="Proteomes" id="UP000255207">
    <property type="component" value="Unassembled WGS sequence"/>
</dbReference>